<dbReference type="EMBL" id="JXTB01000094">
    <property type="protein sequence ID" value="PON64571.1"/>
    <property type="molecule type" value="Genomic_DNA"/>
</dbReference>
<evidence type="ECO:0000259" key="4">
    <source>
        <dbReference type="Pfam" id="PF02902"/>
    </source>
</evidence>
<organism evidence="5 6">
    <name type="scientific">Parasponia andersonii</name>
    <name type="common">Sponia andersonii</name>
    <dbReference type="NCBI Taxonomy" id="3476"/>
    <lineage>
        <taxon>Eukaryota</taxon>
        <taxon>Viridiplantae</taxon>
        <taxon>Streptophyta</taxon>
        <taxon>Embryophyta</taxon>
        <taxon>Tracheophyta</taxon>
        <taxon>Spermatophyta</taxon>
        <taxon>Magnoliopsida</taxon>
        <taxon>eudicotyledons</taxon>
        <taxon>Gunneridae</taxon>
        <taxon>Pentapetalae</taxon>
        <taxon>rosids</taxon>
        <taxon>fabids</taxon>
        <taxon>Rosales</taxon>
        <taxon>Cannabaceae</taxon>
        <taxon>Parasponia</taxon>
    </lineage>
</organism>
<dbReference type="SUPFAM" id="SSF54001">
    <property type="entry name" value="Cysteine proteinases"/>
    <property type="match status" value="1"/>
</dbReference>
<feature type="domain" description="Ubiquitin-like protease family profile" evidence="4">
    <location>
        <begin position="140"/>
        <end position="265"/>
    </location>
</feature>
<accession>A0A2P5CU92</accession>
<evidence type="ECO:0000256" key="3">
    <source>
        <dbReference type="ARBA" id="ARBA00022801"/>
    </source>
</evidence>
<gene>
    <name evidence="5" type="ORF">PanWU01x14_122830</name>
</gene>
<keyword evidence="6" id="KW-1185">Reference proteome</keyword>
<dbReference type="OrthoDB" id="696486at2759"/>
<protein>
    <submittedName>
        <fullName evidence="5">Ulp1 protease family, C-terminal catalytic domain containing protein</fullName>
    </submittedName>
</protein>
<evidence type="ECO:0000313" key="6">
    <source>
        <dbReference type="Proteomes" id="UP000237105"/>
    </source>
</evidence>
<dbReference type="AlphaFoldDB" id="A0A2P5CU92"/>
<evidence type="ECO:0000313" key="5">
    <source>
        <dbReference type="EMBL" id="PON64571.1"/>
    </source>
</evidence>
<evidence type="ECO:0000256" key="2">
    <source>
        <dbReference type="ARBA" id="ARBA00022670"/>
    </source>
</evidence>
<proteinExistence type="inferred from homology"/>
<keyword evidence="2 5" id="KW-0645">Protease</keyword>
<dbReference type="GO" id="GO:0008234">
    <property type="term" value="F:cysteine-type peptidase activity"/>
    <property type="evidence" value="ECO:0007669"/>
    <property type="project" value="InterPro"/>
</dbReference>
<dbReference type="Pfam" id="PF02902">
    <property type="entry name" value="Peptidase_C48"/>
    <property type="match status" value="1"/>
</dbReference>
<evidence type="ECO:0000256" key="1">
    <source>
        <dbReference type="ARBA" id="ARBA00005234"/>
    </source>
</evidence>
<dbReference type="Gene3D" id="3.40.395.10">
    <property type="entry name" value="Adenoviral Proteinase, Chain A"/>
    <property type="match status" value="1"/>
</dbReference>
<keyword evidence="3" id="KW-0378">Hydrolase</keyword>
<dbReference type="GO" id="GO:0006508">
    <property type="term" value="P:proteolysis"/>
    <property type="evidence" value="ECO:0007669"/>
    <property type="project" value="UniProtKB-KW"/>
</dbReference>
<dbReference type="Proteomes" id="UP000237105">
    <property type="component" value="Unassembled WGS sequence"/>
</dbReference>
<comment type="caution">
    <text evidence="5">The sequence shown here is derived from an EMBL/GenBank/DDBJ whole genome shotgun (WGS) entry which is preliminary data.</text>
</comment>
<reference evidence="6" key="1">
    <citation type="submission" date="2016-06" db="EMBL/GenBank/DDBJ databases">
        <title>Parallel loss of symbiosis genes in relatives of nitrogen-fixing non-legume Parasponia.</title>
        <authorList>
            <person name="Van Velzen R."/>
            <person name="Holmer R."/>
            <person name="Bu F."/>
            <person name="Rutten L."/>
            <person name="Van Zeijl A."/>
            <person name="Liu W."/>
            <person name="Santuari L."/>
            <person name="Cao Q."/>
            <person name="Sharma T."/>
            <person name="Shen D."/>
            <person name="Roswanjaya Y."/>
            <person name="Wardhani T."/>
            <person name="Kalhor M.S."/>
            <person name="Jansen J."/>
            <person name="Van den Hoogen J."/>
            <person name="Gungor B."/>
            <person name="Hartog M."/>
            <person name="Hontelez J."/>
            <person name="Verver J."/>
            <person name="Yang W.-C."/>
            <person name="Schijlen E."/>
            <person name="Repin R."/>
            <person name="Schilthuizen M."/>
            <person name="Schranz E."/>
            <person name="Heidstra R."/>
            <person name="Miyata K."/>
            <person name="Fedorova E."/>
            <person name="Kohlen W."/>
            <person name="Bisseling T."/>
            <person name="Smit S."/>
            <person name="Geurts R."/>
        </authorList>
    </citation>
    <scope>NUCLEOTIDE SEQUENCE [LARGE SCALE GENOMIC DNA]</scope>
    <source>
        <strain evidence="6">cv. WU1-14</strain>
    </source>
</reference>
<dbReference type="InterPro" id="IPR003653">
    <property type="entry name" value="Peptidase_C48_C"/>
</dbReference>
<dbReference type="InterPro" id="IPR038765">
    <property type="entry name" value="Papain-like_cys_pep_sf"/>
</dbReference>
<comment type="similarity">
    <text evidence="1">Belongs to the peptidase C48 family.</text>
</comment>
<sequence>MDVVGVHVKEKGKVDVDSMVDCLWDALKEECQIEEASMDEWSNVLNGMTESEIGTVRKFMRGNSVANRDGGTSEDAYIESFEPAHPRIVNGIVDILTRNQHKLTPYDLKFWLIPTTVTRPRHGVLYALHNRMEWNPWIGPLWQCRKIYLRIISQQHWLVAFVDMQERIVFVRDNLDIPAAKLGLAIIAEILIALDSVLMDERHSWKGRTWSFKDFPILQHHCIPDKCRENDCGIYVIKAMQATVNGDVLCNHDNPLEERACVALQMTMSRHNKFLRNLMYQATTLKERIG</sequence>
<name>A0A2P5CU92_PARAD</name>